<dbReference type="PANTHER" id="PTHR46481">
    <property type="entry name" value="ZINC FINGER BED DOMAIN-CONTAINING PROTEIN 4"/>
    <property type="match status" value="1"/>
</dbReference>
<dbReference type="PANTHER" id="PTHR46481:SF9">
    <property type="entry name" value="ZINC FINGER BED DOMAIN-CONTAINING PROTEIN 1-LIKE"/>
    <property type="match status" value="1"/>
</dbReference>
<dbReference type="SUPFAM" id="SSF57667">
    <property type="entry name" value="beta-beta-alpha zinc fingers"/>
    <property type="match status" value="1"/>
</dbReference>
<keyword evidence="2 6" id="KW-0863">Zinc-finger</keyword>
<evidence type="ECO:0000259" key="8">
    <source>
        <dbReference type="PROSITE" id="PS50808"/>
    </source>
</evidence>
<feature type="domain" description="BED-type" evidence="8">
    <location>
        <begin position="18"/>
        <end position="73"/>
    </location>
</feature>
<evidence type="ECO:0000256" key="3">
    <source>
        <dbReference type="ARBA" id="ARBA00022833"/>
    </source>
</evidence>
<dbReference type="Proteomes" id="UP001219934">
    <property type="component" value="Unassembled WGS sequence"/>
</dbReference>
<keyword evidence="3" id="KW-0862">Zinc</keyword>
<dbReference type="InterPro" id="IPR003656">
    <property type="entry name" value="Znf_BED"/>
</dbReference>
<dbReference type="InterPro" id="IPR052035">
    <property type="entry name" value="ZnF_BED_domain_contain"/>
</dbReference>
<evidence type="ECO:0000313" key="10">
    <source>
        <dbReference type="Proteomes" id="UP001219934"/>
    </source>
</evidence>
<dbReference type="SMART" id="SM00614">
    <property type="entry name" value="ZnF_BED"/>
    <property type="match status" value="1"/>
</dbReference>
<dbReference type="InterPro" id="IPR012337">
    <property type="entry name" value="RNaseH-like_sf"/>
</dbReference>
<comment type="caution">
    <text evidence="9">The sequence shown here is derived from an EMBL/GenBank/DDBJ whole genome shotgun (WGS) entry which is preliminary data.</text>
</comment>
<dbReference type="GO" id="GO:0003677">
    <property type="term" value="F:DNA binding"/>
    <property type="evidence" value="ECO:0007669"/>
    <property type="project" value="InterPro"/>
</dbReference>
<sequence length="576" mass="64824">MAAAAPEETFDNLVPKKSSTSVVWTYFGFRTTDVGQKQVLCTTCQGKVATSRGNTTNLYQHLKRHHRQLYDECTARNAVFRPVAQSSAKQATVSESFAAVTPYEKGSRRHREITNSITHYLAKDMVSINTVSNEGFKKLIRTLDKRYAIPSRTYFSQVAIPEMYTQCRNKLETELKNVEYYATTTDLWSSRTTEPYLSLTVHFINDDFELKSHCLQTVYFPADHTDGLRESLSNWGLKEEDQTCITTDNGSNVVKAVELNHWTRLQCFGHRLHLAIENALKEKTVKDRINRATGLCKSLVCHFSHSWKKKAALSEAQRELHLPEHSLITECPTRWGSRQKMVGRVLEKRKALSQVLSEDRKTRHLVPSWQDIEVLESINNALRPLQEFTDALSGEAYVSVSYLKPVLHLLKTSTLAAKDEDTALTKKIKSLVLGYMENKYSDPATQELLDITSFIDPRFKTDYMSAEKVPDIKARVKIEMEQVARKEKRAQASTTDAVLPSAGEAEPSTSKKAKWSLGSFFKSSTAAPPGPASTAVQLEGAIEAEYTEEVAVLLANGSRLFSEISSGDLSFWTVGR</sequence>
<evidence type="ECO:0000256" key="7">
    <source>
        <dbReference type="SAM" id="MobiDB-lite"/>
    </source>
</evidence>
<keyword evidence="4" id="KW-0805">Transcription regulation</keyword>
<dbReference type="InterPro" id="IPR036236">
    <property type="entry name" value="Znf_C2H2_sf"/>
</dbReference>
<keyword evidence="10" id="KW-1185">Reference proteome</keyword>
<dbReference type="EMBL" id="JAPTMU010000015">
    <property type="protein sequence ID" value="KAJ4930762.1"/>
    <property type="molecule type" value="Genomic_DNA"/>
</dbReference>
<dbReference type="SUPFAM" id="SSF140996">
    <property type="entry name" value="Hermes dimerisation domain"/>
    <property type="match status" value="1"/>
</dbReference>
<evidence type="ECO:0000313" key="9">
    <source>
        <dbReference type="EMBL" id="KAJ4930762.1"/>
    </source>
</evidence>
<evidence type="ECO:0000256" key="6">
    <source>
        <dbReference type="PROSITE-ProRule" id="PRU00027"/>
    </source>
</evidence>
<evidence type="ECO:0000256" key="4">
    <source>
        <dbReference type="ARBA" id="ARBA00023015"/>
    </source>
</evidence>
<dbReference type="AlphaFoldDB" id="A0AAD6ARW2"/>
<dbReference type="PROSITE" id="PS50808">
    <property type="entry name" value="ZF_BED"/>
    <property type="match status" value="1"/>
</dbReference>
<keyword evidence="1" id="KW-0479">Metal-binding</keyword>
<protein>
    <recommendedName>
        <fullName evidence="8">BED-type domain-containing protein</fullName>
    </recommendedName>
</protein>
<reference evidence="9" key="1">
    <citation type="submission" date="2022-11" db="EMBL/GenBank/DDBJ databases">
        <title>Chromosome-level genome of Pogonophryne albipinna.</title>
        <authorList>
            <person name="Jo E."/>
        </authorList>
    </citation>
    <scope>NUCLEOTIDE SEQUENCE</scope>
    <source>
        <strain evidence="9">SGF0006</strain>
        <tissue evidence="9">Muscle</tissue>
    </source>
</reference>
<dbReference type="SUPFAM" id="SSF53098">
    <property type="entry name" value="Ribonuclease H-like"/>
    <property type="match status" value="1"/>
</dbReference>
<feature type="region of interest" description="Disordered" evidence="7">
    <location>
        <begin position="486"/>
        <end position="510"/>
    </location>
</feature>
<evidence type="ECO:0000256" key="5">
    <source>
        <dbReference type="ARBA" id="ARBA00023163"/>
    </source>
</evidence>
<evidence type="ECO:0000256" key="1">
    <source>
        <dbReference type="ARBA" id="ARBA00022723"/>
    </source>
</evidence>
<proteinExistence type="predicted"/>
<dbReference type="GO" id="GO:0008270">
    <property type="term" value="F:zinc ion binding"/>
    <property type="evidence" value="ECO:0007669"/>
    <property type="project" value="UniProtKB-KW"/>
</dbReference>
<dbReference type="Pfam" id="PF02892">
    <property type="entry name" value="zf-BED"/>
    <property type="match status" value="1"/>
</dbReference>
<accession>A0AAD6ARW2</accession>
<keyword evidence="5" id="KW-0804">Transcription</keyword>
<organism evidence="9 10">
    <name type="scientific">Pogonophryne albipinna</name>
    <dbReference type="NCBI Taxonomy" id="1090488"/>
    <lineage>
        <taxon>Eukaryota</taxon>
        <taxon>Metazoa</taxon>
        <taxon>Chordata</taxon>
        <taxon>Craniata</taxon>
        <taxon>Vertebrata</taxon>
        <taxon>Euteleostomi</taxon>
        <taxon>Actinopterygii</taxon>
        <taxon>Neopterygii</taxon>
        <taxon>Teleostei</taxon>
        <taxon>Neoteleostei</taxon>
        <taxon>Acanthomorphata</taxon>
        <taxon>Eupercaria</taxon>
        <taxon>Perciformes</taxon>
        <taxon>Notothenioidei</taxon>
        <taxon>Pogonophryne</taxon>
    </lineage>
</organism>
<name>A0AAD6ARW2_9TELE</name>
<gene>
    <name evidence="9" type="ORF">JOQ06_025070</name>
</gene>
<evidence type="ECO:0000256" key="2">
    <source>
        <dbReference type="ARBA" id="ARBA00022771"/>
    </source>
</evidence>